<dbReference type="AlphaFoldDB" id="A0A6I9RT72"/>
<evidence type="ECO:0000256" key="1">
    <source>
        <dbReference type="PIRSR" id="PIRSR639314-50"/>
    </source>
</evidence>
<dbReference type="InParanoid" id="A0A6I9RT72"/>
<dbReference type="PANTHER" id="PTHR33921:SF16">
    <property type="entry name" value="CALVIN CYCLE PROTEIN CP12-3, CHLOROPLASTIC"/>
    <property type="match status" value="1"/>
</dbReference>
<sequence length="142" mass="15779">MASSSSISLSSPHFPSSSGLRSRSQRDPAEAVVSIQARKWWPGRSGSAAVVAAAVRKRYKGTAMREKQLAEMIEKKVEEAKAACEGEERRGSDGCKVAWDEVEEVSQAMARLRRRLAESDRDPLDAFCQENPETDECRVYDE</sequence>
<feature type="compositionally biased region" description="Low complexity" evidence="3">
    <location>
        <begin position="1"/>
        <end position="22"/>
    </location>
</feature>
<feature type="coiled-coil region" evidence="2">
    <location>
        <begin position="63"/>
        <end position="122"/>
    </location>
</feature>
<organism evidence="5 6">
    <name type="scientific">Elaeis guineensis var. tenera</name>
    <name type="common">Oil palm</name>
    <dbReference type="NCBI Taxonomy" id="51953"/>
    <lineage>
        <taxon>Eukaryota</taxon>
        <taxon>Viridiplantae</taxon>
        <taxon>Streptophyta</taxon>
        <taxon>Embryophyta</taxon>
        <taxon>Tracheophyta</taxon>
        <taxon>Spermatophyta</taxon>
        <taxon>Magnoliopsida</taxon>
        <taxon>Liliopsida</taxon>
        <taxon>Arecaceae</taxon>
        <taxon>Arecoideae</taxon>
        <taxon>Cocoseae</taxon>
        <taxon>Elaeidinae</taxon>
        <taxon>Elaeis</taxon>
    </lineage>
</organism>
<dbReference type="RefSeq" id="XP_010932153.1">
    <property type="nucleotide sequence ID" value="XM_010933851.3"/>
</dbReference>
<dbReference type="PANTHER" id="PTHR33921">
    <property type="entry name" value="CALVIN CYCLE PROTEIN CP12-2, CHLOROPLASTIC"/>
    <property type="match status" value="1"/>
</dbReference>
<evidence type="ECO:0000256" key="2">
    <source>
        <dbReference type="SAM" id="Coils"/>
    </source>
</evidence>
<feature type="disulfide bond" evidence="1">
    <location>
        <begin position="84"/>
        <end position="95"/>
    </location>
</feature>
<keyword evidence="2" id="KW-0175">Coiled coil</keyword>
<feature type="domain" description="CP12" evidence="4">
    <location>
        <begin position="69"/>
        <end position="142"/>
    </location>
</feature>
<dbReference type="GeneID" id="105052874"/>
<proteinExistence type="predicted"/>
<keyword evidence="1" id="KW-1015">Disulfide bond</keyword>
<accession>A0A6I9RT72</accession>
<dbReference type="KEGG" id="egu:105052874"/>
<name>A0A6I9RT72_ELAGV</name>
<dbReference type="Pfam" id="PF02672">
    <property type="entry name" value="CP12"/>
    <property type="match status" value="1"/>
</dbReference>
<evidence type="ECO:0000313" key="6">
    <source>
        <dbReference type="RefSeq" id="XP_010932153.1"/>
    </source>
</evidence>
<evidence type="ECO:0000313" key="5">
    <source>
        <dbReference type="Proteomes" id="UP000504607"/>
    </source>
</evidence>
<protein>
    <submittedName>
        <fullName evidence="6">Calvin cycle protein CP12-3, chloroplastic</fullName>
    </submittedName>
</protein>
<evidence type="ECO:0000256" key="3">
    <source>
        <dbReference type="SAM" id="MobiDB-lite"/>
    </source>
</evidence>
<dbReference type="GO" id="GO:0080153">
    <property type="term" value="P:negative regulation of reductive pentose-phosphate cycle"/>
    <property type="evidence" value="ECO:0007669"/>
    <property type="project" value="TreeGrafter"/>
</dbReference>
<reference evidence="6" key="1">
    <citation type="submission" date="2025-08" db="UniProtKB">
        <authorList>
            <consortium name="RefSeq"/>
        </authorList>
    </citation>
    <scope>IDENTIFICATION</scope>
</reference>
<feature type="region of interest" description="Disordered" evidence="3">
    <location>
        <begin position="1"/>
        <end position="28"/>
    </location>
</feature>
<dbReference type="Proteomes" id="UP000504607">
    <property type="component" value="Chromosome 10"/>
</dbReference>
<dbReference type="InterPro" id="IPR003823">
    <property type="entry name" value="CP12_dom"/>
</dbReference>
<dbReference type="OrthoDB" id="4362at2759"/>
<gene>
    <name evidence="6" type="primary">LOC105052874</name>
</gene>
<dbReference type="GO" id="GO:0009507">
    <property type="term" value="C:chloroplast"/>
    <property type="evidence" value="ECO:0007669"/>
    <property type="project" value="TreeGrafter"/>
</dbReference>
<dbReference type="SMART" id="SM01093">
    <property type="entry name" value="CP12"/>
    <property type="match status" value="1"/>
</dbReference>
<evidence type="ECO:0000259" key="4">
    <source>
        <dbReference type="SMART" id="SM01093"/>
    </source>
</evidence>
<dbReference type="InterPro" id="IPR039314">
    <property type="entry name" value="CP12-like"/>
</dbReference>
<feature type="disulfide bond" evidence="1">
    <location>
        <begin position="128"/>
        <end position="137"/>
    </location>
</feature>
<keyword evidence="5" id="KW-1185">Reference proteome</keyword>